<keyword evidence="3" id="KW-1185">Reference proteome</keyword>
<comment type="caution">
    <text evidence="2">The sequence shown here is derived from an EMBL/GenBank/DDBJ whole genome shotgun (WGS) entry which is preliminary data.</text>
</comment>
<evidence type="ECO:0000313" key="3">
    <source>
        <dbReference type="Proteomes" id="UP000077552"/>
    </source>
</evidence>
<organism evidence="2 3">
    <name type="scientific">Aequorivita soesokkakensis</name>
    <dbReference type="NCBI Taxonomy" id="1385699"/>
    <lineage>
        <taxon>Bacteria</taxon>
        <taxon>Pseudomonadati</taxon>
        <taxon>Bacteroidota</taxon>
        <taxon>Flavobacteriia</taxon>
        <taxon>Flavobacteriales</taxon>
        <taxon>Flavobacteriaceae</taxon>
        <taxon>Aequorivita</taxon>
    </lineage>
</organism>
<evidence type="ECO:0000256" key="1">
    <source>
        <dbReference type="SAM" id="SignalP"/>
    </source>
</evidence>
<dbReference type="SUPFAM" id="SSF54427">
    <property type="entry name" value="NTF2-like"/>
    <property type="match status" value="1"/>
</dbReference>
<dbReference type="RefSeq" id="WP_068761911.1">
    <property type="nucleotide sequence ID" value="NZ_LXIE01000014.1"/>
</dbReference>
<dbReference type="InterPro" id="IPR039437">
    <property type="entry name" value="FrzH/put_lumazine-bd"/>
</dbReference>
<sequence length="152" mass="17546">MKFSVFLLCFSAFTNSFSQNAFSDTDAKNVIDTFFEGFHKGDTVLMKSVMAENIIMQTVFTDKNGSHKLNSEEANNFVNAIAYRPADQKWDERLLGYKIEIDGNLAHVWTPYEFWFNGNFSHCGANSFTLTKFDEGWKIIHIIDSRRKEDCK</sequence>
<evidence type="ECO:0000313" key="2">
    <source>
        <dbReference type="EMBL" id="OAD91354.1"/>
    </source>
</evidence>
<dbReference type="EMBL" id="LXIE01000014">
    <property type="protein sequence ID" value="OAD91354.1"/>
    <property type="molecule type" value="Genomic_DNA"/>
</dbReference>
<dbReference type="STRING" id="1385699.A7A78_12405"/>
<name>A0A1A9LEF7_9FLAO</name>
<dbReference type="GO" id="GO:0032259">
    <property type="term" value="P:methylation"/>
    <property type="evidence" value="ECO:0007669"/>
    <property type="project" value="UniProtKB-KW"/>
</dbReference>
<feature type="signal peptide" evidence="1">
    <location>
        <begin position="1"/>
        <end position="21"/>
    </location>
</feature>
<dbReference type="Gene3D" id="3.10.450.50">
    <property type="match status" value="1"/>
</dbReference>
<accession>A0A1A9LEF7</accession>
<feature type="chain" id="PRO_5008392151" evidence="1">
    <location>
        <begin position="22"/>
        <end position="152"/>
    </location>
</feature>
<dbReference type="GO" id="GO:0008168">
    <property type="term" value="F:methyltransferase activity"/>
    <property type="evidence" value="ECO:0007669"/>
    <property type="project" value="UniProtKB-KW"/>
</dbReference>
<dbReference type="AlphaFoldDB" id="A0A1A9LEF7"/>
<protein>
    <submittedName>
        <fullName evidence="2">3-methyl-2-oxobutanoate hydroxymethyltransferase</fullName>
    </submittedName>
</protein>
<proteinExistence type="predicted"/>
<dbReference type="Pfam" id="PF12893">
    <property type="entry name" value="Lumazine_bd_2"/>
    <property type="match status" value="1"/>
</dbReference>
<keyword evidence="2" id="KW-0489">Methyltransferase</keyword>
<keyword evidence="2" id="KW-0808">Transferase</keyword>
<dbReference type="OrthoDB" id="117186at2"/>
<keyword evidence="1" id="KW-0732">Signal</keyword>
<dbReference type="Proteomes" id="UP000077552">
    <property type="component" value="Unassembled WGS sequence"/>
</dbReference>
<dbReference type="InterPro" id="IPR032710">
    <property type="entry name" value="NTF2-like_dom_sf"/>
</dbReference>
<gene>
    <name evidence="2" type="ORF">A7A78_12405</name>
</gene>
<reference evidence="2 3" key="1">
    <citation type="submission" date="2016-05" db="EMBL/GenBank/DDBJ databases">
        <title>Genome sequencing of Vitellibacter soesokkakensis RSSK-12.</title>
        <authorList>
            <person name="Thevarajoo S."/>
            <person name="Selvaratnam C."/>
            <person name="Goh K.M."/>
            <person name="Chan K.-G."/>
            <person name="Chong C.S."/>
        </authorList>
    </citation>
    <scope>NUCLEOTIDE SEQUENCE [LARGE SCALE GENOMIC DNA]</scope>
    <source>
        <strain evidence="2 3">RSSK-12</strain>
    </source>
</reference>